<keyword evidence="7" id="KW-0418">Kinase</keyword>
<evidence type="ECO:0000256" key="10">
    <source>
        <dbReference type="SAM" id="Phobius"/>
    </source>
</evidence>
<keyword evidence="10" id="KW-0472">Membrane</keyword>
<dbReference type="Gene3D" id="2.60.120.260">
    <property type="entry name" value="Galactose-binding domain-like"/>
    <property type="match status" value="1"/>
</dbReference>
<dbReference type="Pfam" id="PF00512">
    <property type="entry name" value="HisKA"/>
    <property type="match status" value="1"/>
</dbReference>
<feature type="transmembrane region" description="Helical" evidence="10">
    <location>
        <begin position="239"/>
        <end position="265"/>
    </location>
</feature>
<keyword evidence="5" id="KW-0808">Transferase</keyword>
<dbReference type="EC" id="2.7.13.3" evidence="3"/>
<comment type="catalytic activity">
    <reaction evidence="1">
        <text>ATP + protein L-histidine = ADP + protein N-phospho-L-histidine.</text>
        <dbReference type="EC" id="2.7.13.3"/>
    </reaction>
</comment>
<dbReference type="InterPro" id="IPR003661">
    <property type="entry name" value="HisK_dim/P_dom"/>
</dbReference>
<dbReference type="CDD" id="cd00082">
    <property type="entry name" value="HisKA"/>
    <property type="match status" value="1"/>
</dbReference>
<feature type="transmembrane region" description="Helical" evidence="10">
    <location>
        <begin position="208"/>
        <end position="227"/>
    </location>
</feature>
<dbReference type="SUPFAM" id="SSF55874">
    <property type="entry name" value="ATPase domain of HSP90 chaperone/DNA topoisomerase II/histidine kinase"/>
    <property type="match status" value="1"/>
</dbReference>
<evidence type="ECO:0000256" key="8">
    <source>
        <dbReference type="ARBA" id="ARBA00022840"/>
    </source>
</evidence>
<dbReference type="SUPFAM" id="SSF49785">
    <property type="entry name" value="Galactose-binding domain-like"/>
    <property type="match status" value="1"/>
</dbReference>
<evidence type="ECO:0000256" key="4">
    <source>
        <dbReference type="ARBA" id="ARBA00022553"/>
    </source>
</evidence>
<dbReference type="PRINTS" id="PR00344">
    <property type="entry name" value="BCTRLSENSOR"/>
</dbReference>
<evidence type="ECO:0000256" key="9">
    <source>
        <dbReference type="ARBA" id="ARBA00023012"/>
    </source>
</evidence>
<evidence type="ECO:0000313" key="12">
    <source>
        <dbReference type="EMBL" id="QDS32673.1"/>
    </source>
</evidence>
<dbReference type="InterPro" id="IPR004358">
    <property type="entry name" value="Sig_transdc_His_kin-like_C"/>
</dbReference>
<dbReference type="PROSITE" id="PS50109">
    <property type="entry name" value="HIS_KIN"/>
    <property type="match status" value="1"/>
</dbReference>
<dbReference type="Proteomes" id="UP000317713">
    <property type="component" value="Chromosome"/>
</dbReference>
<keyword evidence="4" id="KW-0597">Phosphoprotein</keyword>
<accession>A0A517I196</accession>
<proteinExistence type="predicted"/>
<dbReference type="SMART" id="SM00387">
    <property type="entry name" value="HATPase_c"/>
    <property type="match status" value="1"/>
</dbReference>
<protein>
    <recommendedName>
        <fullName evidence="3">histidine kinase</fullName>
        <ecNumber evidence="3">2.7.13.3</ecNumber>
    </recommendedName>
</protein>
<evidence type="ECO:0000256" key="1">
    <source>
        <dbReference type="ARBA" id="ARBA00000085"/>
    </source>
</evidence>
<feature type="transmembrane region" description="Helical" evidence="10">
    <location>
        <begin position="329"/>
        <end position="348"/>
    </location>
</feature>
<name>A0A517I196_BREBE</name>
<feature type="transmembrane region" description="Helical" evidence="10">
    <location>
        <begin position="360"/>
        <end position="383"/>
    </location>
</feature>
<reference evidence="12 13" key="1">
    <citation type="submission" date="2019-07" db="EMBL/GenBank/DDBJ databases">
        <title>Characterization of Brevibacillus brevis HK544, as a potential biocontrol agent.</title>
        <authorList>
            <person name="Kim H."/>
        </authorList>
    </citation>
    <scope>NUCLEOTIDE SEQUENCE [LARGE SCALE GENOMIC DNA]</scope>
    <source>
        <strain evidence="12 13">HK544</strain>
    </source>
</reference>
<sequence>MSKWFVSLCNLVGIMVIGMLTVTPFANAVEQPPQAKRGVIDLRGVDWEDGDTIWLDGEWSFYWRQFLTPGTFESHASVREYIQVPSSWKQGAGNRTDISNQGYATYRLLIQLDEQKSERPFALYMPSVATAYKLWINGKAMAENGVVGEDLASMTPKNYPKVVVFQPDQPQVELVIHVSNFVQRKGGLWEAIELGHAEQIMQKREANIIYSGMIAASLLVMGIYHFGLYMTRKRESSTLYFCGVSIAIAVRILFLGETMAVSLFPQIPWEMVVKLEYMSSLLTLIMLACFVHSQYRALFNRFIQRACVWTGLLFILFVLFTPARIYTEWIYVGEAYLLLNYGYMLFVYGRAIVQKQTGSILNGIGLLVFFTAVVNEVLFYAHLSPFENAIPFGLLVFLLTQMMNLSMVFARSFAHVEQLSEELAQTNEWLEQKVLQRTQALADKNQELQRMEESRRMLLSNISHELGTPLTSIQGFIKAMIDGVVKPNDPKYLGIIYEKTIYLHRIITDLFELSKMESRQLRFHFQPLSLVGFFRGLYEKHLLDMQEKQLHFVWEAQEEPDTECKLLLVADPIRLEQVMSNLLVNAQAYTPQGGVIKLQVEWELALDGTGAATIKVIDTGAGIQVEALPFVFDRFYRGSESRKLRTAGVGLGLAISKEIIENHHGKIGVQSKAGEGSLFWFSLPIRWKEESEEGGEMVR</sequence>
<keyword evidence="10" id="KW-1133">Transmembrane helix</keyword>
<evidence type="ECO:0000313" key="13">
    <source>
        <dbReference type="Proteomes" id="UP000317713"/>
    </source>
</evidence>
<gene>
    <name evidence="12" type="ORF">FPS98_01015</name>
</gene>
<dbReference type="EMBL" id="CP042161">
    <property type="protein sequence ID" value="QDS32673.1"/>
    <property type="molecule type" value="Genomic_DNA"/>
</dbReference>
<evidence type="ECO:0000256" key="7">
    <source>
        <dbReference type="ARBA" id="ARBA00022777"/>
    </source>
</evidence>
<dbReference type="InterPro" id="IPR050736">
    <property type="entry name" value="Sensor_HK_Regulatory"/>
</dbReference>
<feature type="transmembrane region" description="Helical" evidence="10">
    <location>
        <begin position="277"/>
        <end position="295"/>
    </location>
</feature>
<dbReference type="PANTHER" id="PTHR43711:SF1">
    <property type="entry name" value="HISTIDINE KINASE 1"/>
    <property type="match status" value="1"/>
</dbReference>
<keyword evidence="6" id="KW-0547">Nucleotide-binding</keyword>
<keyword evidence="9" id="KW-0902">Two-component regulatory system</keyword>
<dbReference type="Pfam" id="PF02518">
    <property type="entry name" value="HATPase_c"/>
    <property type="match status" value="1"/>
</dbReference>
<dbReference type="InterPro" id="IPR003594">
    <property type="entry name" value="HATPase_dom"/>
</dbReference>
<dbReference type="Gene3D" id="3.30.565.10">
    <property type="entry name" value="Histidine kinase-like ATPase, C-terminal domain"/>
    <property type="match status" value="1"/>
</dbReference>
<organism evidence="12 13">
    <name type="scientific">Brevibacillus brevis</name>
    <name type="common">Bacillus brevis</name>
    <dbReference type="NCBI Taxonomy" id="1393"/>
    <lineage>
        <taxon>Bacteria</taxon>
        <taxon>Bacillati</taxon>
        <taxon>Bacillota</taxon>
        <taxon>Bacilli</taxon>
        <taxon>Bacillales</taxon>
        <taxon>Paenibacillaceae</taxon>
        <taxon>Brevibacillus</taxon>
    </lineage>
</organism>
<evidence type="ECO:0000259" key="11">
    <source>
        <dbReference type="PROSITE" id="PS50109"/>
    </source>
</evidence>
<dbReference type="InterPro" id="IPR011623">
    <property type="entry name" value="7TMR_DISM_rcpt_extracell_dom1"/>
</dbReference>
<evidence type="ECO:0000256" key="3">
    <source>
        <dbReference type="ARBA" id="ARBA00012438"/>
    </source>
</evidence>
<dbReference type="SMART" id="SM00388">
    <property type="entry name" value="HisKA"/>
    <property type="match status" value="1"/>
</dbReference>
<dbReference type="GO" id="GO:0000155">
    <property type="term" value="F:phosphorelay sensor kinase activity"/>
    <property type="evidence" value="ECO:0007669"/>
    <property type="project" value="InterPro"/>
</dbReference>
<evidence type="ECO:0000256" key="6">
    <source>
        <dbReference type="ARBA" id="ARBA00022741"/>
    </source>
</evidence>
<feature type="domain" description="Histidine kinase" evidence="11">
    <location>
        <begin position="461"/>
        <end position="687"/>
    </location>
</feature>
<dbReference type="InterPro" id="IPR005467">
    <property type="entry name" value="His_kinase_dom"/>
</dbReference>
<dbReference type="Pfam" id="PF07695">
    <property type="entry name" value="7TMR-DISM_7TM"/>
    <property type="match status" value="1"/>
</dbReference>
<dbReference type="Gene3D" id="1.10.287.130">
    <property type="match status" value="1"/>
</dbReference>
<feature type="transmembrane region" description="Helical" evidence="10">
    <location>
        <begin position="302"/>
        <end position="323"/>
    </location>
</feature>
<dbReference type="SUPFAM" id="SSF47384">
    <property type="entry name" value="Homodimeric domain of signal transducing histidine kinase"/>
    <property type="match status" value="1"/>
</dbReference>
<dbReference type="InterPro" id="IPR008979">
    <property type="entry name" value="Galactose-bd-like_sf"/>
</dbReference>
<comment type="subcellular location">
    <subcellularLocation>
        <location evidence="2">Cell membrane</location>
        <topology evidence="2">Multi-pass membrane protein</topology>
    </subcellularLocation>
</comment>
<dbReference type="InterPro" id="IPR036097">
    <property type="entry name" value="HisK_dim/P_sf"/>
</dbReference>
<evidence type="ECO:0000256" key="5">
    <source>
        <dbReference type="ARBA" id="ARBA00022679"/>
    </source>
</evidence>
<dbReference type="FunFam" id="3.30.565.10:FF:000006">
    <property type="entry name" value="Sensor histidine kinase WalK"/>
    <property type="match status" value="1"/>
</dbReference>
<keyword evidence="10" id="KW-0812">Transmembrane</keyword>
<dbReference type="GO" id="GO:0005524">
    <property type="term" value="F:ATP binding"/>
    <property type="evidence" value="ECO:0007669"/>
    <property type="project" value="UniProtKB-KW"/>
</dbReference>
<evidence type="ECO:0000256" key="2">
    <source>
        <dbReference type="ARBA" id="ARBA00004651"/>
    </source>
</evidence>
<feature type="transmembrane region" description="Helical" evidence="10">
    <location>
        <begin position="389"/>
        <end position="410"/>
    </location>
</feature>
<dbReference type="GO" id="GO:0005886">
    <property type="term" value="C:plasma membrane"/>
    <property type="evidence" value="ECO:0007669"/>
    <property type="project" value="UniProtKB-SubCell"/>
</dbReference>
<dbReference type="RefSeq" id="WP_144612740.1">
    <property type="nucleotide sequence ID" value="NZ_CP042161.1"/>
</dbReference>
<keyword evidence="8" id="KW-0067">ATP-binding</keyword>
<dbReference type="InterPro" id="IPR036890">
    <property type="entry name" value="HATPase_C_sf"/>
</dbReference>
<dbReference type="AlphaFoldDB" id="A0A517I196"/>
<dbReference type="PANTHER" id="PTHR43711">
    <property type="entry name" value="TWO-COMPONENT HISTIDINE KINASE"/>
    <property type="match status" value="1"/>
</dbReference>